<dbReference type="Gene3D" id="3.30.1330.120">
    <property type="entry name" value="2-methylcitrate dehydratase PrpD"/>
    <property type="match status" value="1"/>
</dbReference>
<comment type="similarity">
    <text evidence="1">Belongs to the PrpD family.</text>
</comment>
<dbReference type="SUPFAM" id="SSF103378">
    <property type="entry name" value="2-methylcitrate dehydratase PrpD"/>
    <property type="match status" value="1"/>
</dbReference>
<comment type="caution">
    <text evidence="5">The sequence shown here is derived from an EMBL/GenBank/DDBJ whole genome shotgun (WGS) entry which is preliminary data.</text>
</comment>
<gene>
    <name evidence="5" type="ORF">GCM10011366_03810</name>
</gene>
<evidence type="ECO:0000259" key="4">
    <source>
        <dbReference type="Pfam" id="PF19305"/>
    </source>
</evidence>
<dbReference type="Pfam" id="PF03972">
    <property type="entry name" value="MmgE_PrpD_N"/>
    <property type="match status" value="1"/>
</dbReference>
<accession>A0A917BG78</accession>
<dbReference type="AlphaFoldDB" id="A0A917BG78"/>
<evidence type="ECO:0000256" key="1">
    <source>
        <dbReference type="ARBA" id="ARBA00006174"/>
    </source>
</evidence>
<dbReference type="GO" id="GO:0016829">
    <property type="term" value="F:lyase activity"/>
    <property type="evidence" value="ECO:0007669"/>
    <property type="project" value="InterPro"/>
</dbReference>
<evidence type="ECO:0000313" key="5">
    <source>
        <dbReference type="EMBL" id="GGF39423.1"/>
    </source>
</evidence>
<dbReference type="EMBL" id="BMEM01000001">
    <property type="protein sequence ID" value="GGF39423.1"/>
    <property type="molecule type" value="Genomic_DNA"/>
</dbReference>
<feature type="domain" description="MmgE/PrpD N-terminal" evidence="3">
    <location>
        <begin position="6"/>
        <end position="209"/>
    </location>
</feature>
<evidence type="ECO:0000256" key="2">
    <source>
        <dbReference type="SAM" id="MobiDB-lite"/>
    </source>
</evidence>
<dbReference type="Gene3D" id="1.10.4100.10">
    <property type="entry name" value="2-methylcitrate dehydratase PrpD"/>
    <property type="match status" value="1"/>
</dbReference>
<sequence length="422" mass="42610">MTIARALADWALALEPTAEDLALADRSLLDTVAVALAAATHPIRPVADALAETSGPLAGDAARWALLAHVIDFDDLHMPSTTHISTVCVPVALAVAPDDADLAARAYLAGAGVMARLGTALGWGHYTSGWHATTTAGAPAAAVVAGIALGLDAEQLATAVALTVPAAGGVQRAFGTDAKSIQVGMAAAAGVRAAQLAAAGATADPRALDAWLTLVGGDPGHPLLVDPAGDPAAVPDGLAVKVYPACYALQRPIGALRETVGGPVTADQVTAIRLTTPRGTVTPLVHHDPSTGLEGKFSLEYAAATALLDRHSGFWAFDDEAVAREDARRLVGLTQVTLTEGGGAGLLDGAVDVEVDLADGTTRRGSLDLPPGSPRRPPTADEMSAKVVDCLDLGGVEGLTPDEITWASGAALLSTQLGAGRR</sequence>
<dbReference type="RefSeq" id="WP_188427914.1">
    <property type="nucleotide sequence ID" value="NZ_BAABKH010000010.1"/>
</dbReference>
<dbReference type="InterPro" id="IPR005656">
    <property type="entry name" value="MmgE_PrpD"/>
</dbReference>
<name>A0A917BG78_9MICO</name>
<organism evidence="5 6">
    <name type="scientific">Ornithinimicrobium tianjinense</name>
    <dbReference type="NCBI Taxonomy" id="1195761"/>
    <lineage>
        <taxon>Bacteria</taxon>
        <taxon>Bacillati</taxon>
        <taxon>Actinomycetota</taxon>
        <taxon>Actinomycetes</taxon>
        <taxon>Micrococcales</taxon>
        <taxon>Ornithinimicrobiaceae</taxon>
        <taxon>Ornithinimicrobium</taxon>
    </lineage>
</organism>
<dbReference type="InterPro" id="IPR036148">
    <property type="entry name" value="MmgE/PrpD_sf"/>
</dbReference>
<dbReference type="Pfam" id="PF19305">
    <property type="entry name" value="MmgE_PrpD_C"/>
    <property type="match status" value="1"/>
</dbReference>
<reference evidence="5" key="1">
    <citation type="journal article" date="2014" name="Int. J. Syst. Evol. Microbiol.">
        <title>Complete genome sequence of Corynebacterium casei LMG S-19264T (=DSM 44701T), isolated from a smear-ripened cheese.</title>
        <authorList>
            <consortium name="US DOE Joint Genome Institute (JGI-PGF)"/>
            <person name="Walter F."/>
            <person name="Albersmeier A."/>
            <person name="Kalinowski J."/>
            <person name="Ruckert C."/>
        </authorList>
    </citation>
    <scope>NUCLEOTIDE SEQUENCE</scope>
    <source>
        <strain evidence="5">CGMCC 1.12160</strain>
    </source>
</reference>
<evidence type="ECO:0000313" key="6">
    <source>
        <dbReference type="Proteomes" id="UP000605670"/>
    </source>
</evidence>
<keyword evidence="6" id="KW-1185">Reference proteome</keyword>
<proteinExistence type="inferred from homology"/>
<feature type="domain" description="MmgE/PrpD C-terminal" evidence="4">
    <location>
        <begin position="243"/>
        <end position="392"/>
    </location>
</feature>
<dbReference type="InterPro" id="IPR045337">
    <property type="entry name" value="MmgE_PrpD_C"/>
</dbReference>
<evidence type="ECO:0008006" key="7">
    <source>
        <dbReference type="Google" id="ProtNLM"/>
    </source>
</evidence>
<dbReference type="PANTHER" id="PTHR16943">
    <property type="entry name" value="2-METHYLCITRATE DEHYDRATASE-RELATED"/>
    <property type="match status" value="1"/>
</dbReference>
<protein>
    <recommendedName>
        <fullName evidence="7">2-methylcitrate dehydratase PrpD</fullName>
    </recommendedName>
</protein>
<dbReference type="InterPro" id="IPR042183">
    <property type="entry name" value="MmgE/PrpD_sf_1"/>
</dbReference>
<dbReference type="InterPro" id="IPR045336">
    <property type="entry name" value="MmgE_PrpD_N"/>
</dbReference>
<feature type="region of interest" description="Disordered" evidence="2">
    <location>
        <begin position="361"/>
        <end position="382"/>
    </location>
</feature>
<dbReference type="InterPro" id="IPR042188">
    <property type="entry name" value="MmgE/PrpD_sf_2"/>
</dbReference>
<evidence type="ECO:0000259" key="3">
    <source>
        <dbReference type="Pfam" id="PF03972"/>
    </source>
</evidence>
<dbReference type="PANTHER" id="PTHR16943:SF8">
    <property type="entry name" value="2-METHYLCITRATE DEHYDRATASE"/>
    <property type="match status" value="1"/>
</dbReference>
<reference evidence="5" key="2">
    <citation type="submission" date="2020-09" db="EMBL/GenBank/DDBJ databases">
        <authorList>
            <person name="Sun Q."/>
            <person name="Zhou Y."/>
        </authorList>
    </citation>
    <scope>NUCLEOTIDE SEQUENCE</scope>
    <source>
        <strain evidence="5">CGMCC 1.12160</strain>
    </source>
</reference>
<dbReference type="Proteomes" id="UP000605670">
    <property type="component" value="Unassembled WGS sequence"/>
</dbReference>